<feature type="transmembrane region" description="Helical" evidence="7">
    <location>
        <begin position="88"/>
        <end position="113"/>
    </location>
</feature>
<dbReference type="PROSITE" id="PS50928">
    <property type="entry name" value="ABC_TM1"/>
    <property type="match status" value="1"/>
</dbReference>
<dbReference type="InterPro" id="IPR035906">
    <property type="entry name" value="MetI-like_sf"/>
</dbReference>
<evidence type="ECO:0000256" key="3">
    <source>
        <dbReference type="ARBA" id="ARBA00022475"/>
    </source>
</evidence>
<feature type="transmembrane region" description="Helical" evidence="7">
    <location>
        <begin position="174"/>
        <end position="193"/>
    </location>
</feature>
<evidence type="ECO:0000256" key="6">
    <source>
        <dbReference type="ARBA" id="ARBA00023136"/>
    </source>
</evidence>
<organism evidence="9 10">
    <name type="scientific">Candidatus Aphodomorpha intestinavium</name>
    <dbReference type="NCBI Taxonomy" id="2840672"/>
    <lineage>
        <taxon>Bacteria</taxon>
        <taxon>Bacillati</taxon>
        <taxon>Bacillota</taxon>
        <taxon>Clostridia</taxon>
        <taxon>Eubacteriales</taxon>
        <taxon>Candidatus Aphodomorpha</taxon>
    </lineage>
</organism>
<dbReference type="InterPro" id="IPR000515">
    <property type="entry name" value="MetI-like"/>
</dbReference>
<feature type="transmembrane region" description="Helical" evidence="7">
    <location>
        <begin position="125"/>
        <end position="145"/>
    </location>
</feature>
<evidence type="ECO:0000256" key="4">
    <source>
        <dbReference type="ARBA" id="ARBA00022692"/>
    </source>
</evidence>
<comment type="similarity">
    <text evidence="7">Belongs to the binding-protein-dependent transport system permease family.</text>
</comment>
<evidence type="ECO:0000313" key="9">
    <source>
        <dbReference type="EMBL" id="HIU94363.1"/>
    </source>
</evidence>
<evidence type="ECO:0000313" key="10">
    <source>
        <dbReference type="Proteomes" id="UP000824128"/>
    </source>
</evidence>
<proteinExistence type="inferred from homology"/>
<keyword evidence="3" id="KW-1003">Cell membrane</keyword>
<gene>
    <name evidence="9" type="ORF">IAD24_04315</name>
</gene>
<evidence type="ECO:0000256" key="5">
    <source>
        <dbReference type="ARBA" id="ARBA00022989"/>
    </source>
</evidence>
<protein>
    <submittedName>
        <fullName evidence="9">Sugar ABC transporter permease</fullName>
    </submittedName>
</protein>
<dbReference type="EMBL" id="DVNZ01000134">
    <property type="protein sequence ID" value="HIU94363.1"/>
    <property type="molecule type" value="Genomic_DNA"/>
</dbReference>
<dbReference type="CDD" id="cd06261">
    <property type="entry name" value="TM_PBP2"/>
    <property type="match status" value="1"/>
</dbReference>
<dbReference type="GO" id="GO:0055085">
    <property type="term" value="P:transmembrane transport"/>
    <property type="evidence" value="ECO:0007669"/>
    <property type="project" value="InterPro"/>
</dbReference>
<dbReference type="AlphaFoldDB" id="A0A9D1N354"/>
<keyword evidence="2 7" id="KW-0813">Transport</keyword>
<dbReference type="GO" id="GO:0005886">
    <property type="term" value="C:plasma membrane"/>
    <property type="evidence" value="ECO:0007669"/>
    <property type="project" value="UniProtKB-SubCell"/>
</dbReference>
<dbReference type="PANTHER" id="PTHR30193:SF41">
    <property type="entry name" value="DIACETYLCHITOBIOSE UPTAKE SYSTEM PERMEASE PROTEIN NGCF"/>
    <property type="match status" value="1"/>
</dbReference>
<dbReference type="PANTHER" id="PTHR30193">
    <property type="entry name" value="ABC TRANSPORTER PERMEASE PROTEIN"/>
    <property type="match status" value="1"/>
</dbReference>
<reference evidence="9" key="2">
    <citation type="journal article" date="2021" name="PeerJ">
        <title>Extensive microbial diversity within the chicken gut microbiome revealed by metagenomics and culture.</title>
        <authorList>
            <person name="Gilroy R."/>
            <person name="Ravi A."/>
            <person name="Getino M."/>
            <person name="Pursley I."/>
            <person name="Horton D.L."/>
            <person name="Alikhan N.F."/>
            <person name="Baker D."/>
            <person name="Gharbi K."/>
            <person name="Hall N."/>
            <person name="Watson M."/>
            <person name="Adriaenssens E.M."/>
            <person name="Foster-Nyarko E."/>
            <person name="Jarju S."/>
            <person name="Secka A."/>
            <person name="Antonio M."/>
            <person name="Oren A."/>
            <person name="Chaudhuri R.R."/>
            <person name="La Ragione R."/>
            <person name="Hildebrand F."/>
            <person name="Pallen M.J."/>
        </authorList>
    </citation>
    <scope>NUCLEOTIDE SEQUENCE</scope>
    <source>
        <strain evidence="9">ChiGjej2B2-16831</strain>
    </source>
</reference>
<dbReference type="InterPro" id="IPR051393">
    <property type="entry name" value="ABC_transporter_permease"/>
</dbReference>
<dbReference type="Gene3D" id="1.10.3720.10">
    <property type="entry name" value="MetI-like"/>
    <property type="match status" value="1"/>
</dbReference>
<dbReference type="Proteomes" id="UP000824128">
    <property type="component" value="Unassembled WGS sequence"/>
</dbReference>
<name>A0A9D1N354_9FIRM</name>
<evidence type="ECO:0000259" key="8">
    <source>
        <dbReference type="PROSITE" id="PS50928"/>
    </source>
</evidence>
<sequence>MEKSDCKTDASSRRNKRLVLTIRQQRFIDGAVFIGPSCVMFVLLFLIPVVSEFLYSFTNWNGVDPTFDILWFANYRRAFQDGTFWTSMWFTVKFSVCVVVASNVLAFFWAYILSKDIPFRNFFRAAIYVPRIIGGVILGYLWRFIFQEAFVQFGNATGLAWFAQDWFTTPESSFWALVIVMTWTLSGYLMLIYSAGLSSIDRGYYEAATIDGASKLRQLKDVTLPMMRATITRCLFIAINWAMCLYDTNISLTSGNPFRSSEGVTMNIYQTAFRSKQIGYGSAKSMIFVVILVAIAFAQIRLTSRKEVQL</sequence>
<keyword evidence="6 7" id="KW-0472">Membrane</keyword>
<feature type="transmembrane region" description="Helical" evidence="7">
    <location>
        <begin position="27"/>
        <end position="50"/>
    </location>
</feature>
<evidence type="ECO:0000256" key="2">
    <source>
        <dbReference type="ARBA" id="ARBA00022448"/>
    </source>
</evidence>
<dbReference type="SUPFAM" id="SSF161098">
    <property type="entry name" value="MetI-like"/>
    <property type="match status" value="1"/>
</dbReference>
<accession>A0A9D1N354</accession>
<dbReference type="Pfam" id="PF00528">
    <property type="entry name" value="BPD_transp_1"/>
    <property type="match status" value="1"/>
</dbReference>
<feature type="transmembrane region" description="Helical" evidence="7">
    <location>
        <begin position="283"/>
        <end position="302"/>
    </location>
</feature>
<evidence type="ECO:0000256" key="1">
    <source>
        <dbReference type="ARBA" id="ARBA00004651"/>
    </source>
</evidence>
<comment type="subcellular location">
    <subcellularLocation>
        <location evidence="1 7">Cell membrane</location>
        <topology evidence="1 7">Multi-pass membrane protein</topology>
    </subcellularLocation>
</comment>
<reference evidence="9" key="1">
    <citation type="submission" date="2020-10" db="EMBL/GenBank/DDBJ databases">
        <authorList>
            <person name="Gilroy R."/>
        </authorList>
    </citation>
    <scope>NUCLEOTIDE SEQUENCE</scope>
    <source>
        <strain evidence="9">ChiGjej2B2-16831</strain>
    </source>
</reference>
<keyword evidence="4 7" id="KW-0812">Transmembrane</keyword>
<evidence type="ECO:0000256" key="7">
    <source>
        <dbReference type="RuleBase" id="RU363032"/>
    </source>
</evidence>
<feature type="domain" description="ABC transmembrane type-1" evidence="8">
    <location>
        <begin position="88"/>
        <end position="299"/>
    </location>
</feature>
<comment type="caution">
    <text evidence="9">The sequence shown here is derived from an EMBL/GenBank/DDBJ whole genome shotgun (WGS) entry which is preliminary data.</text>
</comment>
<keyword evidence="5 7" id="KW-1133">Transmembrane helix</keyword>